<accession>A0A8J8MF62</accession>
<feature type="transmembrane region" description="Helical" evidence="1">
    <location>
        <begin position="354"/>
        <end position="376"/>
    </location>
</feature>
<proteinExistence type="predicted"/>
<keyword evidence="1" id="KW-0812">Transmembrane</keyword>
<evidence type="ECO:0000313" key="2">
    <source>
        <dbReference type="EMBL" id="QUH31758.1"/>
    </source>
</evidence>
<dbReference type="AlphaFoldDB" id="A0A8J8MF62"/>
<dbReference type="EMBL" id="CP058561">
    <property type="protein sequence ID" value="QUH31758.1"/>
    <property type="molecule type" value="Genomic_DNA"/>
</dbReference>
<keyword evidence="3" id="KW-1185">Reference proteome</keyword>
<dbReference type="Gene3D" id="3.40.50.880">
    <property type="match status" value="1"/>
</dbReference>
<evidence type="ECO:0008006" key="4">
    <source>
        <dbReference type="Google" id="ProtNLM"/>
    </source>
</evidence>
<evidence type="ECO:0000313" key="3">
    <source>
        <dbReference type="Proteomes" id="UP000677305"/>
    </source>
</evidence>
<keyword evidence="1" id="KW-0472">Membrane</keyword>
<reference evidence="2 3" key="1">
    <citation type="submission" date="2020-07" db="EMBL/GenBank/DDBJ databases">
        <title>Vallitalea guaymasensis genome.</title>
        <authorList>
            <person name="Postec A."/>
        </authorList>
    </citation>
    <scope>NUCLEOTIDE SEQUENCE [LARGE SCALE GENOMIC DNA]</scope>
    <source>
        <strain evidence="2 3">Ra1766G1</strain>
    </source>
</reference>
<dbReference type="SUPFAM" id="SSF52317">
    <property type="entry name" value="Class I glutamine amidotransferase-like"/>
    <property type="match status" value="1"/>
</dbReference>
<dbReference type="RefSeq" id="WP_212691699.1">
    <property type="nucleotide sequence ID" value="NZ_CP058561.1"/>
</dbReference>
<keyword evidence="1" id="KW-1133">Transmembrane helix</keyword>
<dbReference type="Proteomes" id="UP000677305">
    <property type="component" value="Chromosome"/>
</dbReference>
<feature type="transmembrane region" description="Helical" evidence="1">
    <location>
        <begin position="383"/>
        <end position="402"/>
    </location>
</feature>
<protein>
    <recommendedName>
        <fullName evidence="4">DUF4350 domain-containing protein</fullName>
    </recommendedName>
</protein>
<organism evidence="2 3">
    <name type="scientific">Vallitalea guaymasensis</name>
    <dbReference type="NCBI Taxonomy" id="1185412"/>
    <lineage>
        <taxon>Bacteria</taxon>
        <taxon>Bacillati</taxon>
        <taxon>Bacillota</taxon>
        <taxon>Clostridia</taxon>
        <taxon>Lachnospirales</taxon>
        <taxon>Vallitaleaceae</taxon>
        <taxon>Vallitalea</taxon>
    </lineage>
</organism>
<evidence type="ECO:0000256" key="1">
    <source>
        <dbReference type="SAM" id="Phobius"/>
    </source>
</evidence>
<dbReference type="InterPro" id="IPR029062">
    <property type="entry name" value="Class_I_gatase-like"/>
</dbReference>
<gene>
    <name evidence="2" type="ORF">HYG85_23620</name>
</gene>
<name>A0A8J8MF62_9FIRM</name>
<dbReference type="KEGG" id="vgu:HYG85_23620"/>
<sequence>MKRIIRLIVCTFLIFISVEVNIETWAEEYRDFEVDVNYGYDNIFKYNEYLPVSVHVKNNIDDFDGDVVLRYHVNNNSDGELTQRVTIEKNNSKVMKFVIPKISEELSIMKIIFRKDNKVIYEEKLTIPYTQGIYNNLMLGILTDDFDELSYINSSNDYVKVELNEHNFPSNTFASKILDIIVINNFDLSKLSQDQLDILKKWVNDGGHLVIGSGVNYSKTLTLLQDFIGIDMIDGVKEIDSDILYDYVAEEAKTDDHSLLSIALINSDKLKSTIISGDNHIVYNMNKGKGRIDLFTFDLGMEPMKSFTHNNKFFEKYFKQEFEDMKILLSNSYYNYNRTNSFLNVIPGLKFPSLWSIIIIIGIYIILIGPVLYLVLKRRKKRHLMWIMVPVISIVFVGIMYISGMNTRLKEPVTQVVNILNFSEKGGSYNSFGTVLNTDKSKLDIKSNDSLYMIPLESYDYYSFNQSKNMGIKNYEDFPVSFNWKSGLEPSIEYYNSDVFSNNNFELETSKNIPVENKIQLDLLSEGTKIIGSITNNYDFGLKNCVIYFKNKVYLIDDLGTNETKNIEDMKTRNYEYFREYYWDIIDSIDSSSNFKEKNDRYQDCRMTDFNMYTYEAINTEEAIFVGWTDQKFTNGFQVNGKKTKNFEKSMISVIDTVNYVKGSNIVLEFGSVRPYINNSLSNKVIYSRDKEFSYYYKLPTETIDINKIKFRRIANMKNKYTEAKFYIVGTDNETYQEFDDTITIEAEELDKYINNNGELLMAVILSEDEGEVDIPEIYIEGIGK</sequence>